<keyword evidence="3" id="KW-1185">Reference proteome</keyword>
<evidence type="ECO:0000313" key="2">
    <source>
        <dbReference type="EMBL" id="TYJ54400.1"/>
    </source>
</evidence>
<name>A0A5D3AWC4_9TREE</name>
<feature type="chain" id="PRO_5022683466" evidence="1">
    <location>
        <begin position="29"/>
        <end position="325"/>
    </location>
</feature>
<dbReference type="EMBL" id="NIDF01000061">
    <property type="protein sequence ID" value="TYJ54400.1"/>
    <property type="molecule type" value="Genomic_DNA"/>
</dbReference>
<dbReference type="PANTHER" id="PTHR39470">
    <property type="entry name" value="CHROMOSOME 10, WHOLE GENOME SHOTGUN SEQUENCE"/>
    <property type="match status" value="1"/>
</dbReference>
<accession>A0A5D3AWC4</accession>
<protein>
    <submittedName>
        <fullName evidence="2">Uncharacterized protein</fullName>
    </submittedName>
</protein>
<organism evidence="2 3">
    <name type="scientific">Cryptococcus floricola</name>
    <dbReference type="NCBI Taxonomy" id="2591691"/>
    <lineage>
        <taxon>Eukaryota</taxon>
        <taxon>Fungi</taxon>
        <taxon>Dikarya</taxon>
        <taxon>Basidiomycota</taxon>
        <taxon>Agaricomycotina</taxon>
        <taxon>Tremellomycetes</taxon>
        <taxon>Tremellales</taxon>
        <taxon>Cryptococcaceae</taxon>
        <taxon>Cryptococcus</taxon>
    </lineage>
</organism>
<keyword evidence="1" id="KW-0732">Signal</keyword>
<gene>
    <name evidence="2" type="ORF">B9479_004910</name>
</gene>
<dbReference type="Proteomes" id="UP000322245">
    <property type="component" value="Unassembled WGS sequence"/>
</dbReference>
<feature type="signal peptide" evidence="1">
    <location>
        <begin position="1"/>
        <end position="28"/>
    </location>
</feature>
<proteinExistence type="predicted"/>
<dbReference type="AlphaFoldDB" id="A0A5D3AWC4"/>
<reference evidence="2 3" key="1">
    <citation type="submission" date="2017-05" db="EMBL/GenBank/DDBJ databases">
        <title>The Genome Sequence of Tsuchiyaea wingfieldii DSM 27421.</title>
        <authorList>
            <person name="Cuomo C."/>
            <person name="Passer A."/>
            <person name="Billmyre B."/>
            <person name="Heitman J."/>
        </authorList>
    </citation>
    <scope>NUCLEOTIDE SEQUENCE [LARGE SCALE GENOMIC DNA]</scope>
    <source>
        <strain evidence="2 3">DSM 27421</strain>
    </source>
</reference>
<dbReference type="PANTHER" id="PTHR39470:SF1">
    <property type="entry name" value="CHORISMATE SYNTHASE PROTEIN"/>
    <property type="match status" value="1"/>
</dbReference>
<sequence>MSILSFVQAWQSPLALALLLVLPKLVRMVTQRPTQPAAISPPLSDTAKFLLAAHTIIYLKSLVFPPYDIFVHHGLPILASNKGLRASVVPEGVAEETLSPLLELLLTRLKMLDNRMLYARLGHQPLSECLWCTQPADYFLFALPGMLRPYIITGLFVGAVSWLCSSDGRRKEWRATVAWALVGGFVGEVGVKWGWDLAVADGDCAHLATTIHTLRALYLLALPLVYAFVPLSSSPSPSPQTILGQLKSVQQLSEFGSLTRLSILQSPVLLAGYAGAWGRQGATAERARGDRLVAVSVSEAGLLEGRLRREGRSLARRTWERLVQE</sequence>
<evidence type="ECO:0000256" key="1">
    <source>
        <dbReference type="SAM" id="SignalP"/>
    </source>
</evidence>
<comment type="caution">
    <text evidence="2">The sequence shown here is derived from an EMBL/GenBank/DDBJ whole genome shotgun (WGS) entry which is preliminary data.</text>
</comment>
<evidence type="ECO:0000313" key="3">
    <source>
        <dbReference type="Proteomes" id="UP000322245"/>
    </source>
</evidence>